<comment type="similarity">
    <text evidence="6">Belongs to the alpha-carbonic anhydrase family.</text>
</comment>
<keyword evidence="3 6" id="KW-0479">Metal-binding</keyword>
<dbReference type="Pfam" id="PF00194">
    <property type="entry name" value="Carb_anhydrase"/>
    <property type="match status" value="3"/>
</dbReference>
<evidence type="ECO:0000256" key="4">
    <source>
        <dbReference type="ARBA" id="ARBA00022833"/>
    </source>
</evidence>
<organism evidence="9 10">
    <name type="scientific">Deinandra increscens subsp. villosa</name>
    <dbReference type="NCBI Taxonomy" id="3103831"/>
    <lineage>
        <taxon>Eukaryota</taxon>
        <taxon>Viridiplantae</taxon>
        <taxon>Streptophyta</taxon>
        <taxon>Embryophyta</taxon>
        <taxon>Tracheophyta</taxon>
        <taxon>Spermatophyta</taxon>
        <taxon>Magnoliopsida</taxon>
        <taxon>eudicotyledons</taxon>
        <taxon>Gunneridae</taxon>
        <taxon>Pentapetalae</taxon>
        <taxon>asterids</taxon>
        <taxon>campanulids</taxon>
        <taxon>Asterales</taxon>
        <taxon>Asteraceae</taxon>
        <taxon>Asteroideae</taxon>
        <taxon>Heliantheae alliance</taxon>
        <taxon>Madieae</taxon>
        <taxon>Madiinae</taxon>
        <taxon>Deinandra</taxon>
    </lineage>
</organism>
<evidence type="ECO:0000256" key="7">
    <source>
        <dbReference type="SAM" id="MobiDB-lite"/>
    </source>
</evidence>
<dbReference type="InterPro" id="IPR023561">
    <property type="entry name" value="Carbonic_anhydrase_a-class"/>
</dbReference>
<dbReference type="GO" id="GO:0008270">
    <property type="term" value="F:zinc ion binding"/>
    <property type="evidence" value="ECO:0007669"/>
    <property type="project" value="UniProtKB-UniRule"/>
</dbReference>
<dbReference type="InterPro" id="IPR041891">
    <property type="entry name" value="Alpha_CA_prokaryot-like"/>
</dbReference>
<dbReference type="SMART" id="SM01057">
    <property type="entry name" value="Carb_anhydrase"/>
    <property type="match status" value="3"/>
</dbReference>
<feature type="domain" description="Alpha-carbonic anhydrase" evidence="8">
    <location>
        <begin position="36"/>
        <end position="270"/>
    </location>
</feature>
<dbReference type="GO" id="GO:0006730">
    <property type="term" value="P:one-carbon metabolic process"/>
    <property type="evidence" value="ECO:0007669"/>
    <property type="project" value="TreeGrafter"/>
</dbReference>
<evidence type="ECO:0000256" key="2">
    <source>
        <dbReference type="ARBA" id="ARBA00012925"/>
    </source>
</evidence>
<sequence length="728" mass="83533">MKDMKSSSILALGVLWLVIISSHPSSTQAQEVEDEREFDYARGSHMGPEKWGVMKKEWSACNNGTMQSPIDVSSRRVEMVVSSKKLYRNYKPCNATIHNRGHDIMLQWEGDAGSILINDTEYALKQAHWHSPSEHTINGRRYDMELHLVHLSIDNKIAVIAVLYNIGKPNRFLSKLAVNISAMIDQKGRHGHCGIIDPKEIQMSSRRYYRYIGSLTVPPCTEKVVWTISKKIRTVSKDQVKLLREAVHDYAENNARPIQPDNKRDILFYENEREFDYFRGGPIGPEKWGEIKKEWSLCSYGTMQSPIDMLSERVEKVLTFYKLNRNYQPSNAILNNRGHDISLKWEGDAGSVLIDHTEYALKQAHWHTPSEHTINGRIYDMEIHLVHLSVDNKVAVIAVLYNIGLPNNFLSKLEVNLTSMIDQKGKSVVSGIIDPKEIEMSRRRYYRYVGSLTVPPCTEGVVWMISRKIRTVSKDQVKLLREAVHDDEREFDYVKSSGKGPEKWGKLHKEWSACNKGNMQSPIDLSNKRVEVVHKSKKLLRNYKPCNAIIFNRGHDIEVSWEGNAGSIEINGTIYALKQAHWHSPSEHTINNKRYSLELHMVHRSTNPSSKHQIAVIGVLYKIGKPNPFLSKLGRNITSLVKRENEHRHHGVIDPQEIHMSRRRYYNYIGSLTVPPCTEGVIWTISKKVRTVSLAQVKLLREAVHDHAEKNARPLQPDHKRGIQLISP</sequence>
<dbReference type="InterPro" id="IPR001148">
    <property type="entry name" value="CA_dom"/>
</dbReference>
<feature type="chain" id="PRO_5042662412" description="Carbonic anhydrase" evidence="6">
    <location>
        <begin position="30"/>
        <end position="728"/>
    </location>
</feature>
<dbReference type="EMBL" id="JBCNJP010000014">
    <property type="protein sequence ID" value="KAK9068460.1"/>
    <property type="molecule type" value="Genomic_DNA"/>
</dbReference>
<dbReference type="Proteomes" id="UP001408789">
    <property type="component" value="Unassembled WGS sequence"/>
</dbReference>
<evidence type="ECO:0000256" key="3">
    <source>
        <dbReference type="ARBA" id="ARBA00022723"/>
    </source>
</evidence>
<keyword evidence="10" id="KW-1185">Reference proteome</keyword>
<dbReference type="PROSITE" id="PS51144">
    <property type="entry name" value="ALPHA_CA_2"/>
    <property type="match status" value="3"/>
</dbReference>
<keyword evidence="4 6" id="KW-0862">Zinc</keyword>
<dbReference type="InterPro" id="IPR036398">
    <property type="entry name" value="CA_dom_sf"/>
</dbReference>
<feature type="region of interest" description="Disordered" evidence="7">
    <location>
        <begin position="708"/>
        <end position="728"/>
    </location>
</feature>
<keyword evidence="5 6" id="KW-0456">Lyase</keyword>
<dbReference type="PANTHER" id="PTHR18952:SF201">
    <property type="entry name" value="CARBONIC ANHYDRASE"/>
    <property type="match status" value="1"/>
</dbReference>
<accession>A0AAP0H3E5</accession>
<evidence type="ECO:0000259" key="8">
    <source>
        <dbReference type="PROSITE" id="PS51144"/>
    </source>
</evidence>
<reference evidence="9 10" key="1">
    <citation type="submission" date="2024-04" db="EMBL/GenBank/DDBJ databases">
        <title>The reference genome of an endangered Asteraceae, Deinandra increscens subsp. villosa, native to the Central Coast of California.</title>
        <authorList>
            <person name="Guilliams M."/>
            <person name="Hasenstab-Lehman K."/>
            <person name="Meyer R."/>
            <person name="Mcevoy S."/>
        </authorList>
    </citation>
    <scope>NUCLEOTIDE SEQUENCE [LARGE SCALE GENOMIC DNA]</scope>
    <source>
        <tissue evidence="9">Leaf</tissue>
    </source>
</reference>
<comment type="caution">
    <text evidence="9">The sequence shown here is derived from an EMBL/GenBank/DDBJ whole genome shotgun (WGS) entry which is preliminary data.</text>
</comment>
<gene>
    <name evidence="9" type="ORF">SSX86_012574</name>
</gene>
<protein>
    <recommendedName>
        <fullName evidence="2 6">Carbonic anhydrase</fullName>
        <ecNumber evidence="2 6">4.2.1.1</ecNumber>
    </recommendedName>
</protein>
<comment type="function">
    <text evidence="6">Reversible hydration of carbon dioxide.</text>
</comment>
<feature type="domain" description="Alpha-carbonic anhydrase" evidence="8">
    <location>
        <begin position="489"/>
        <end position="727"/>
    </location>
</feature>
<dbReference type="EC" id="4.2.1.1" evidence="2 6"/>
<dbReference type="CDD" id="cd03124">
    <property type="entry name" value="alpha_CA_prokaryotic_like"/>
    <property type="match status" value="3"/>
</dbReference>
<name>A0AAP0H3E5_9ASTR</name>
<proteinExistence type="inferred from homology"/>
<comment type="catalytic activity">
    <reaction evidence="6">
        <text>hydrogencarbonate + H(+) = CO2 + H2O</text>
        <dbReference type="Rhea" id="RHEA:10748"/>
        <dbReference type="ChEBI" id="CHEBI:15377"/>
        <dbReference type="ChEBI" id="CHEBI:15378"/>
        <dbReference type="ChEBI" id="CHEBI:16526"/>
        <dbReference type="ChEBI" id="CHEBI:17544"/>
        <dbReference type="EC" id="4.2.1.1"/>
    </reaction>
</comment>
<evidence type="ECO:0000256" key="1">
    <source>
        <dbReference type="ARBA" id="ARBA00001947"/>
    </source>
</evidence>
<evidence type="ECO:0000256" key="6">
    <source>
        <dbReference type="RuleBase" id="RU367011"/>
    </source>
</evidence>
<comment type="cofactor">
    <cofactor evidence="1 6">
        <name>Zn(2+)</name>
        <dbReference type="ChEBI" id="CHEBI:29105"/>
    </cofactor>
</comment>
<dbReference type="AlphaFoldDB" id="A0AAP0H3E5"/>
<evidence type="ECO:0000313" key="9">
    <source>
        <dbReference type="EMBL" id="KAK9068460.1"/>
    </source>
</evidence>
<feature type="compositionally biased region" description="Basic and acidic residues" evidence="7">
    <location>
        <begin position="708"/>
        <end position="721"/>
    </location>
</feature>
<evidence type="ECO:0000256" key="5">
    <source>
        <dbReference type="ARBA" id="ARBA00023239"/>
    </source>
</evidence>
<dbReference type="Gene3D" id="3.10.200.10">
    <property type="entry name" value="Alpha carbonic anhydrase"/>
    <property type="match status" value="3"/>
</dbReference>
<feature type="domain" description="Alpha-carbonic anhydrase" evidence="8">
    <location>
        <begin position="273"/>
        <end position="482"/>
    </location>
</feature>
<dbReference type="SUPFAM" id="SSF51069">
    <property type="entry name" value="Carbonic anhydrase"/>
    <property type="match status" value="3"/>
</dbReference>
<dbReference type="GO" id="GO:0004089">
    <property type="term" value="F:carbonate dehydratase activity"/>
    <property type="evidence" value="ECO:0007669"/>
    <property type="project" value="UniProtKB-UniRule"/>
</dbReference>
<evidence type="ECO:0000313" key="10">
    <source>
        <dbReference type="Proteomes" id="UP001408789"/>
    </source>
</evidence>
<dbReference type="PROSITE" id="PS00162">
    <property type="entry name" value="ALPHA_CA_1"/>
    <property type="match status" value="3"/>
</dbReference>
<keyword evidence="6" id="KW-0732">Signal</keyword>
<dbReference type="InterPro" id="IPR018338">
    <property type="entry name" value="Carbonic_anhydrase_a-class_CS"/>
</dbReference>
<dbReference type="PANTHER" id="PTHR18952">
    <property type="entry name" value="CARBONIC ANHYDRASE"/>
    <property type="match status" value="1"/>
</dbReference>
<feature type="signal peptide" evidence="6">
    <location>
        <begin position="1"/>
        <end position="29"/>
    </location>
</feature>